<gene>
    <name evidence="4" type="ORF">EDM59_24000</name>
</gene>
<feature type="signal peptide" evidence="2">
    <location>
        <begin position="1"/>
        <end position="27"/>
    </location>
</feature>
<evidence type="ECO:0000259" key="3">
    <source>
        <dbReference type="PROSITE" id="PS51272"/>
    </source>
</evidence>
<dbReference type="Proteomes" id="UP000269573">
    <property type="component" value="Unassembled WGS sequence"/>
</dbReference>
<dbReference type="InterPro" id="IPR051465">
    <property type="entry name" value="Cell_Envelope_Struct_Comp"/>
</dbReference>
<name>A0A3M8CXP5_9BACL</name>
<feature type="domain" description="SLH" evidence="3">
    <location>
        <begin position="67"/>
        <end position="130"/>
    </location>
</feature>
<evidence type="ECO:0000256" key="2">
    <source>
        <dbReference type="SAM" id="SignalP"/>
    </source>
</evidence>
<dbReference type="PROSITE" id="PS51272">
    <property type="entry name" value="SLH"/>
    <property type="match status" value="2"/>
</dbReference>
<keyword evidence="2" id="KW-0732">Signal</keyword>
<feature type="compositionally biased region" description="Low complexity" evidence="1">
    <location>
        <begin position="41"/>
        <end position="52"/>
    </location>
</feature>
<reference evidence="4 5" key="1">
    <citation type="submission" date="2018-10" db="EMBL/GenBank/DDBJ databases">
        <title>Phylogenomics of Brevibacillus.</title>
        <authorList>
            <person name="Dunlap C."/>
        </authorList>
    </citation>
    <scope>NUCLEOTIDE SEQUENCE [LARGE SCALE GENOMIC DNA]</scope>
    <source>
        <strain evidence="4 5">JCM 15774</strain>
    </source>
</reference>
<accession>A0A3M8CXP5</accession>
<proteinExistence type="predicted"/>
<keyword evidence="5" id="KW-1185">Reference proteome</keyword>
<protein>
    <recommendedName>
        <fullName evidence="3">SLH domain-containing protein</fullName>
    </recommendedName>
</protein>
<dbReference type="AlphaFoldDB" id="A0A3M8CXP5"/>
<feature type="domain" description="SLH" evidence="3">
    <location>
        <begin position="189"/>
        <end position="252"/>
    </location>
</feature>
<feature type="chain" id="PRO_5038967781" description="SLH domain-containing protein" evidence="2">
    <location>
        <begin position="28"/>
        <end position="548"/>
    </location>
</feature>
<dbReference type="PANTHER" id="PTHR43308:SF5">
    <property type="entry name" value="S-LAYER PROTEIN _ PEPTIDOGLYCAN ENDO-BETA-N-ACETYLGLUCOSAMINIDASE"/>
    <property type="match status" value="1"/>
</dbReference>
<organism evidence="4 5">
    <name type="scientific">Brevibacillus nitrificans</name>
    <dbReference type="NCBI Taxonomy" id="651560"/>
    <lineage>
        <taxon>Bacteria</taxon>
        <taxon>Bacillati</taxon>
        <taxon>Bacillota</taxon>
        <taxon>Bacilli</taxon>
        <taxon>Bacillales</taxon>
        <taxon>Paenibacillaceae</taxon>
        <taxon>Brevibacillus</taxon>
    </lineage>
</organism>
<evidence type="ECO:0000313" key="5">
    <source>
        <dbReference type="Proteomes" id="UP000269573"/>
    </source>
</evidence>
<dbReference type="RefSeq" id="WP_122925925.1">
    <property type="nucleotide sequence ID" value="NZ_RHHU01000017.1"/>
</dbReference>
<evidence type="ECO:0000256" key="1">
    <source>
        <dbReference type="SAM" id="MobiDB-lite"/>
    </source>
</evidence>
<comment type="caution">
    <text evidence="4">The sequence shown here is derived from an EMBL/GenBank/DDBJ whole genome shotgun (WGS) entry which is preliminary data.</text>
</comment>
<dbReference type="EMBL" id="RHHU01000017">
    <property type="protein sequence ID" value="RNB80408.1"/>
    <property type="molecule type" value="Genomic_DNA"/>
</dbReference>
<feature type="compositionally biased region" description="Polar residues" evidence="1">
    <location>
        <begin position="53"/>
        <end position="62"/>
    </location>
</feature>
<dbReference type="Pfam" id="PF00395">
    <property type="entry name" value="SLH"/>
    <property type="match status" value="2"/>
</dbReference>
<sequence>MKKWKHKILPAILAGTLSVSFAAAANAQGNGNGNGNGHNKGNGNSQKGNSQKISFPQNNFKPGNSYPTAYRFSDLQKHWAEDMVKNMVERSIIKGYPDHTFRPNKPVTQLEALTMVINLLTQNKELMTNGDYKGYDVPDWAQTTVKLALINHIVDSKDFDPNKPATRLFVIKLLVNALDVDMDEVDEDNLFFGDIANLTDEEREYLSYALLQSLVAGYEDKTFKPNKPVTRAEMAVFVNRLLGKFGSVESGNHVKGTIAVIDEDEEELKIGSKTYEIADDVVVKLNGKASSLSKLSKGMIIDAIVKDDEITTIYAYTTSDDEDDVDFKVEKVSDGNDGDDFEEAVKTGSRVSDTTPDLTGETLSISLNGDRAKSIDLDDIDGTQDDGDEVAEALEEAIGDALGDDDRVKVSFENNHFVFETDNSPTDEVPSIKFSGSALNELGLNSTEAKGSLGDSDEETWKITVKSDATSDQTYVIAIEDDNIDEKVEIDVDDNDSAEEIADKIADALQDNDEIDSAYSIDVDGDVVTLTSKIDGEDLDTEIAISKK</sequence>
<dbReference type="PANTHER" id="PTHR43308">
    <property type="entry name" value="OUTER MEMBRANE PROTEIN ALPHA-RELATED"/>
    <property type="match status" value="1"/>
</dbReference>
<dbReference type="InterPro" id="IPR001119">
    <property type="entry name" value="SLH_dom"/>
</dbReference>
<evidence type="ECO:0000313" key="4">
    <source>
        <dbReference type="EMBL" id="RNB80408.1"/>
    </source>
</evidence>
<feature type="compositionally biased region" description="Gly residues" evidence="1">
    <location>
        <begin position="30"/>
        <end position="40"/>
    </location>
</feature>
<feature type="region of interest" description="Disordered" evidence="1">
    <location>
        <begin position="30"/>
        <end position="62"/>
    </location>
</feature>